<accession>A0A917AC33</accession>
<protein>
    <submittedName>
        <fullName evidence="2">Uncharacterized protein</fullName>
    </submittedName>
</protein>
<evidence type="ECO:0000313" key="2">
    <source>
        <dbReference type="EMBL" id="GGE37731.1"/>
    </source>
</evidence>
<proteinExistence type="predicted"/>
<keyword evidence="3" id="KW-1185">Reference proteome</keyword>
<organism evidence="2 3">
    <name type="scientific">Primorskyibacter flagellatus</name>
    <dbReference type="NCBI Taxonomy" id="1387277"/>
    <lineage>
        <taxon>Bacteria</taxon>
        <taxon>Pseudomonadati</taxon>
        <taxon>Pseudomonadota</taxon>
        <taxon>Alphaproteobacteria</taxon>
        <taxon>Rhodobacterales</taxon>
        <taxon>Roseobacteraceae</taxon>
        <taxon>Primorskyibacter</taxon>
    </lineage>
</organism>
<feature type="region of interest" description="Disordered" evidence="1">
    <location>
        <begin position="23"/>
        <end position="69"/>
    </location>
</feature>
<gene>
    <name evidence="2" type="ORF">GCM10011360_26910</name>
</gene>
<reference evidence="3" key="1">
    <citation type="journal article" date="2019" name="Int. J. Syst. Evol. Microbiol.">
        <title>The Global Catalogue of Microorganisms (GCM) 10K type strain sequencing project: providing services to taxonomists for standard genome sequencing and annotation.</title>
        <authorList>
            <consortium name="The Broad Institute Genomics Platform"/>
            <consortium name="The Broad Institute Genome Sequencing Center for Infectious Disease"/>
            <person name="Wu L."/>
            <person name="Ma J."/>
        </authorList>
    </citation>
    <scope>NUCLEOTIDE SEQUENCE [LARGE SCALE GENOMIC DNA]</scope>
    <source>
        <strain evidence="3">CGMCC 1.12664</strain>
    </source>
</reference>
<dbReference type="Proteomes" id="UP000612855">
    <property type="component" value="Unassembled WGS sequence"/>
</dbReference>
<comment type="caution">
    <text evidence="2">The sequence shown here is derived from an EMBL/GenBank/DDBJ whole genome shotgun (WGS) entry which is preliminary data.</text>
</comment>
<sequence length="69" mass="7115">MLCGGDFSGGCLPGLTVEAEIPGSGKGMTHRGMVHIGATGFPHPRGGEGRVRGTKTCEGGRTREEDEDT</sequence>
<feature type="compositionally biased region" description="Basic and acidic residues" evidence="1">
    <location>
        <begin position="58"/>
        <end position="69"/>
    </location>
</feature>
<dbReference type="AlphaFoldDB" id="A0A917AC33"/>
<name>A0A917AC33_9RHOB</name>
<evidence type="ECO:0000313" key="3">
    <source>
        <dbReference type="Proteomes" id="UP000612855"/>
    </source>
</evidence>
<dbReference type="EMBL" id="BMFJ01000001">
    <property type="protein sequence ID" value="GGE37731.1"/>
    <property type="molecule type" value="Genomic_DNA"/>
</dbReference>
<evidence type="ECO:0000256" key="1">
    <source>
        <dbReference type="SAM" id="MobiDB-lite"/>
    </source>
</evidence>